<dbReference type="GO" id="GO:0016491">
    <property type="term" value="F:oxidoreductase activity"/>
    <property type="evidence" value="ECO:0007669"/>
    <property type="project" value="UniProtKB-KW"/>
</dbReference>
<evidence type="ECO:0000313" key="4">
    <source>
        <dbReference type="Proteomes" id="UP000683000"/>
    </source>
</evidence>
<dbReference type="Proteomes" id="UP000683000">
    <property type="component" value="Unassembled WGS sequence"/>
</dbReference>
<keyword evidence="2" id="KW-0560">Oxidoreductase</keyword>
<protein>
    <submittedName>
        <fullName evidence="3">NAD(P)-binding protein</fullName>
    </submittedName>
</protein>
<evidence type="ECO:0000256" key="1">
    <source>
        <dbReference type="ARBA" id="ARBA00006484"/>
    </source>
</evidence>
<reference evidence="3" key="1">
    <citation type="submission" date="2021-03" db="EMBL/GenBank/DDBJ databases">
        <title>Evolutionary innovations through gain and loss of genes in the ectomycorrhizal Boletales.</title>
        <authorList>
            <person name="Wu G."/>
            <person name="Miyauchi S."/>
            <person name="Morin E."/>
            <person name="Yang Z.-L."/>
            <person name="Xu J."/>
            <person name="Martin F.M."/>
        </authorList>
    </citation>
    <scope>NUCLEOTIDE SEQUENCE</scope>
    <source>
        <strain evidence="3">BR01</strain>
    </source>
</reference>
<sequence length="288" mass="31626">MSSVKVWFITGASSGFGRAMTEHLLKIGNKVVATLRKPESLSDLTAYYPHTQLLVVKVDVANEADITAAFAKAEEVFGRIDVVFNNAGVSVVGEVESLDEGDARGVFDVNFWGAVRVSKEAVRFFREVNKPVGGRLLQVSSRLGLVGAPACGFYCASWLSPALEGLTECLVTELDPAWNIKVTLLEPGPYRTEISQGNFRAAPQHPAYADPALPSSQARKFLGSTERFDGDVTKAVVVIEKFSQLEDVPIRFPIHRRVLMAMRDKAKSLSEGADKYERWTDGLYHDES</sequence>
<dbReference type="InterPro" id="IPR036291">
    <property type="entry name" value="NAD(P)-bd_dom_sf"/>
</dbReference>
<name>A0A8I2YCU3_9AGAM</name>
<comment type="caution">
    <text evidence="3">The sequence shown here is derived from an EMBL/GenBank/DDBJ whole genome shotgun (WGS) entry which is preliminary data.</text>
</comment>
<dbReference type="AlphaFoldDB" id="A0A8I2YCU3"/>
<dbReference type="EMBL" id="JAGFBS010000080">
    <property type="protein sequence ID" value="KAG6369449.1"/>
    <property type="molecule type" value="Genomic_DNA"/>
</dbReference>
<keyword evidence="4" id="KW-1185">Reference proteome</keyword>
<dbReference type="InterPro" id="IPR051911">
    <property type="entry name" value="SDR_oxidoreductase"/>
</dbReference>
<gene>
    <name evidence="3" type="ORF">JVT61DRAFT_14818</name>
</gene>
<dbReference type="OrthoDB" id="1274115at2759"/>
<accession>A0A8I2YCU3</accession>
<comment type="similarity">
    <text evidence="1">Belongs to the short-chain dehydrogenases/reductases (SDR) family.</text>
</comment>
<dbReference type="SUPFAM" id="SSF51735">
    <property type="entry name" value="NAD(P)-binding Rossmann-fold domains"/>
    <property type="match status" value="1"/>
</dbReference>
<evidence type="ECO:0000256" key="2">
    <source>
        <dbReference type="ARBA" id="ARBA00023002"/>
    </source>
</evidence>
<dbReference type="InterPro" id="IPR002347">
    <property type="entry name" value="SDR_fam"/>
</dbReference>
<dbReference type="PRINTS" id="PR00081">
    <property type="entry name" value="GDHRDH"/>
</dbReference>
<evidence type="ECO:0000313" key="3">
    <source>
        <dbReference type="EMBL" id="KAG6369449.1"/>
    </source>
</evidence>
<proteinExistence type="inferred from homology"/>
<dbReference type="Gene3D" id="3.40.50.720">
    <property type="entry name" value="NAD(P)-binding Rossmann-like Domain"/>
    <property type="match status" value="1"/>
</dbReference>
<organism evidence="3 4">
    <name type="scientific">Boletus reticuloceps</name>
    <dbReference type="NCBI Taxonomy" id="495285"/>
    <lineage>
        <taxon>Eukaryota</taxon>
        <taxon>Fungi</taxon>
        <taxon>Dikarya</taxon>
        <taxon>Basidiomycota</taxon>
        <taxon>Agaricomycotina</taxon>
        <taxon>Agaricomycetes</taxon>
        <taxon>Agaricomycetidae</taxon>
        <taxon>Boletales</taxon>
        <taxon>Boletineae</taxon>
        <taxon>Boletaceae</taxon>
        <taxon>Boletoideae</taxon>
        <taxon>Boletus</taxon>
    </lineage>
</organism>
<dbReference type="PANTHER" id="PTHR43976">
    <property type="entry name" value="SHORT CHAIN DEHYDROGENASE"/>
    <property type="match status" value="1"/>
</dbReference>
<dbReference type="CDD" id="cd05374">
    <property type="entry name" value="17beta-HSD-like_SDR_c"/>
    <property type="match status" value="1"/>
</dbReference>
<dbReference type="PANTHER" id="PTHR43976:SF16">
    <property type="entry name" value="SHORT-CHAIN DEHYDROGENASE_REDUCTASE FAMILY PROTEIN"/>
    <property type="match status" value="1"/>
</dbReference>
<dbReference type="Pfam" id="PF00106">
    <property type="entry name" value="adh_short"/>
    <property type="match status" value="1"/>
</dbReference>